<dbReference type="InterPro" id="IPR045152">
    <property type="entry name" value="EDC4-like"/>
</dbReference>
<dbReference type="GO" id="GO:0000932">
    <property type="term" value="C:P-body"/>
    <property type="evidence" value="ECO:0007669"/>
    <property type="project" value="TreeGrafter"/>
</dbReference>
<dbReference type="EMBL" id="JAMSHJ010000005">
    <property type="protein sequence ID" value="KAI5409007.1"/>
    <property type="molecule type" value="Genomic_DNA"/>
</dbReference>
<reference evidence="1 2" key="1">
    <citation type="journal article" date="2022" name="Nat. Genet.">
        <title>Improved pea reference genome and pan-genome highlight genomic features and evolutionary characteristics.</title>
        <authorList>
            <person name="Yang T."/>
            <person name="Liu R."/>
            <person name="Luo Y."/>
            <person name="Hu S."/>
            <person name="Wang D."/>
            <person name="Wang C."/>
            <person name="Pandey M.K."/>
            <person name="Ge S."/>
            <person name="Xu Q."/>
            <person name="Li N."/>
            <person name="Li G."/>
            <person name="Huang Y."/>
            <person name="Saxena R.K."/>
            <person name="Ji Y."/>
            <person name="Li M."/>
            <person name="Yan X."/>
            <person name="He Y."/>
            <person name="Liu Y."/>
            <person name="Wang X."/>
            <person name="Xiang C."/>
            <person name="Varshney R.K."/>
            <person name="Ding H."/>
            <person name="Gao S."/>
            <person name="Zong X."/>
        </authorList>
    </citation>
    <scope>NUCLEOTIDE SEQUENCE [LARGE SCALE GENOMIC DNA]</scope>
    <source>
        <strain evidence="1 2">cv. Zhongwan 6</strain>
    </source>
</reference>
<dbReference type="PANTHER" id="PTHR15598:SF7">
    <property type="entry name" value="ENHANCER OF MRNA-DECAPPING-LIKE PROTEIN"/>
    <property type="match status" value="1"/>
</dbReference>
<organism evidence="1 2">
    <name type="scientific">Pisum sativum</name>
    <name type="common">Garden pea</name>
    <name type="synonym">Lathyrus oleraceus</name>
    <dbReference type="NCBI Taxonomy" id="3888"/>
    <lineage>
        <taxon>Eukaryota</taxon>
        <taxon>Viridiplantae</taxon>
        <taxon>Streptophyta</taxon>
        <taxon>Embryophyta</taxon>
        <taxon>Tracheophyta</taxon>
        <taxon>Spermatophyta</taxon>
        <taxon>Magnoliopsida</taxon>
        <taxon>eudicotyledons</taxon>
        <taxon>Gunneridae</taxon>
        <taxon>Pentapetalae</taxon>
        <taxon>rosids</taxon>
        <taxon>fabids</taxon>
        <taxon>Fabales</taxon>
        <taxon>Fabaceae</taxon>
        <taxon>Papilionoideae</taxon>
        <taxon>50 kb inversion clade</taxon>
        <taxon>NPAAA clade</taxon>
        <taxon>Hologalegina</taxon>
        <taxon>IRL clade</taxon>
        <taxon>Fabeae</taxon>
        <taxon>Lathyrus</taxon>
    </lineage>
</organism>
<evidence type="ECO:0000313" key="1">
    <source>
        <dbReference type="EMBL" id="KAI5409007.1"/>
    </source>
</evidence>
<protein>
    <submittedName>
        <fullName evidence="1">Uncharacterized protein</fullName>
    </submittedName>
</protein>
<name>A0A9D4WWD9_PEA</name>
<proteinExistence type="predicted"/>
<dbReference type="GO" id="GO:0031087">
    <property type="term" value="P:deadenylation-independent decapping of nuclear-transcribed mRNA"/>
    <property type="evidence" value="ECO:0007669"/>
    <property type="project" value="InterPro"/>
</dbReference>
<keyword evidence="2" id="KW-1185">Reference proteome</keyword>
<dbReference type="AlphaFoldDB" id="A0A9D4WWD9"/>
<sequence length="204" mass="22365">MISNYINKDMSSLLEKIIKKEISSIGTTITRSLSQNIEKAITTFVMESFQKGVGDKALNQLEKSVCSKLEATVARQIQVQFQTTGKNTINSASSITQTLSGQLADGQRKLLEMAANSKVAADPFVTQVNNGLHEITKDPTKELSRSECNLSISCAYFMAEIVVSIQKSSYSYRLPADDVLSGDIAMIRCRVYVVTRTVTLTAAH</sequence>
<comment type="caution">
    <text evidence="1">The sequence shown here is derived from an EMBL/GenBank/DDBJ whole genome shotgun (WGS) entry which is preliminary data.</text>
</comment>
<evidence type="ECO:0000313" key="2">
    <source>
        <dbReference type="Proteomes" id="UP001058974"/>
    </source>
</evidence>
<gene>
    <name evidence="1" type="ORF">KIW84_054720</name>
</gene>
<dbReference type="Proteomes" id="UP001058974">
    <property type="component" value="Chromosome 5"/>
</dbReference>
<accession>A0A9D4WWD9</accession>
<dbReference type="Gramene" id="Psat05G0472000-T1">
    <property type="protein sequence ID" value="KAI5409007.1"/>
    <property type="gene ID" value="KIW84_054720"/>
</dbReference>
<dbReference type="PANTHER" id="PTHR15598">
    <property type="entry name" value="ENHANCER OF MRNA-DECAPPING PROTEIN 4"/>
    <property type="match status" value="1"/>
</dbReference>